<reference evidence="2" key="1">
    <citation type="submission" date="2022-01" db="EMBL/GenBank/DDBJ databases">
        <title>Genome Sequence Resource for Two Populations of Ditylenchus destructor, the Migratory Endoparasitic Phytonematode.</title>
        <authorList>
            <person name="Zhang H."/>
            <person name="Lin R."/>
            <person name="Xie B."/>
        </authorList>
    </citation>
    <scope>NUCLEOTIDE SEQUENCE</scope>
    <source>
        <strain evidence="2">BazhouSP</strain>
    </source>
</reference>
<dbReference type="Proteomes" id="UP001201812">
    <property type="component" value="Unassembled WGS sequence"/>
</dbReference>
<keyword evidence="1" id="KW-0472">Membrane</keyword>
<feature type="transmembrane region" description="Helical" evidence="1">
    <location>
        <begin position="173"/>
        <end position="194"/>
    </location>
</feature>
<dbReference type="InterPro" id="IPR019428">
    <property type="entry name" value="7TM_GPCR_serpentine_rcpt_Str"/>
</dbReference>
<keyword evidence="1" id="KW-1133">Transmembrane helix</keyword>
<evidence type="ECO:0000313" key="2">
    <source>
        <dbReference type="EMBL" id="KAI1700420.1"/>
    </source>
</evidence>
<dbReference type="Gene3D" id="1.20.1070.10">
    <property type="entry name" value="Rhodopsin 7-helix transmembrane proteins"/>
    <property type="match status" value="1"/>
</dbReference>
<dbReference type="AlphaFoldDB" id="A0AAD4MP35"/>
<dbReference type="EMBL" id="JAKKPZ010000145">
    <property type="protein sequence ID" value="KAI1700420.1"/>
    <property type="molecule type" value="Genomic_DNA"/>
</dbReference>
<evidence type="ECO:0000256" key="1">
    <source>
        <dbReference type="SAM" id="Phobius"/>
    </source>
</evidence>
<dbReference type="Pfam" id="PF10326">
    <property type="entry name" value="7TM_GPCR_Str"/>
    <property type="match status" value="1"/>
</dbReference>
<proteinExistence type="predicted"/>
<sequence length="225" mass="25605">MKHIVTSEVGPLRGPHFARKREREASYRLYATLFSFAVVFQLAFCIVSFGTTDYIPRTLNEPYREYILTEKPSNVDLLVANTNFFSQMLSLAAGIVGIITYTIVIVCGIKIWLHLRRHFRMMANVNRNTRNLQKQINYVLVLQAALPIFGNLIPVCIDAFLEFFKADGKDVVFIVQTVSIWMPVFNPLLTILLVESYRTAIFRCCKSEKSSTKVSNVTATNTNPP</sequence>
<dbReference type="SUPFAM" id="SSF81321">
    <property type="entry name" value="Family A G protein-coupled receptor-like"/>
    <property type="match status" value="1"/>
</dbReference>
<feature type="transmembrane region" description="Helical" evidence="1">
    <location>
        <begin position="91"/>
        <end position="115"/>
    </location>
</feature>
<keyword evidence="1" id="KW-0812">Transmembrane</keyword>
<feature type="transmembrane region" description="Helical" evidence="1">
    <location>
        <begin position="136"/>
        <end position="161"/>
    </location>
</feature>
<evidence type="ECO:0000313" key="3">
    <source>
        <dbReference type="Proteomes" id="UP001201812"/>
    </source>
</evidence>
<dbReference type="PANTHER" id="PTHR45907:SF16">
    <property type="entry name" value="SERPENTINE RECEPTOR, CLASS J"/>
    <property type="match status" value="1"/>
</dbReference>
<gene>
    <name evidence="2" type="ORF">DdX_16703</name>
</gene>
<feature type="transmembrane region" description="Helical" evidence="1">
    <location>
        <begin position="29"/>
        <end position="50"/>
    </location>
</feature>
<dbReference type="InterPro" id="IPR019423">
    <property type="entry name" value="7TM_GPCR_serpentine_rcpt_Srj"/>
</dbReference>
<name>A0AAD4MP35_9BILA</name>
<accession>A0AAD4MP35</accession>
<organism evidence="2 3">
    <name type="scientific">Ditylenchus destructor</name>
    <dbReference type="NCBI Taxonomy" id="166010"/>
    <lineage>
        <taxon>Eukaryota</taxon>
        <taxon>Metazoa</taxon>
        <taxon>Ecdysozoa</taxon>
        <taxon>Nematoda</taxon>
        <taxon>Chromadorea</taxon>
        <taxon>Rhabditida</taxon>
        <taxon>Tylenchina</taxon>
        <taxon>Tylenchomorpha</taxon>
        <taxon>Sphaerularioidea</taxon>
        <taxon>Anguinidae</taxon>
        <taxon>Anguininae</taxon>
        <taxon>Ditylenchus</taxon>
    </lineage>
</organism>
<dbReference type="PANTHER" id="PTHR45907">
    <property type="entry name" value="SERPENTINE RECEPTOR, CLASS J"/>
    <property type="match status" value="1"/>
</dbReference>
<keyword evidence="3" id="KW-1185">Reference proteome</keyword>
<comment type="caution">
    <text evidence="2">The sequence shown here is derived from an EMBL/GenBank/DDBJ whole genome shotgun (WGS) entry which is preliminary data.</text>
</comment>
<protein>
    <submittedName>
        <fullName evidence="2">Serpentine type 7TM GPCR chemoreceptor str domain-containing protein</fullName>
    </submittedName>
</protein>